<organism evidence="1 2">
    <name type="scientific">Acinetobacter lwoffii</name>
    <dbReference type="NCBI Taxonomy" id="28090"/>
    <lineage>
        <taxon>Bacteria</taxon>
        <taxon>Pseudomonadati</taxon>
        <taxon>Pseudomonadota</taxon>
        <taxon>Gammaproteobacteria</taxon>
        <taxon>Moraxellales</taxon>
        <taxon>Moraxellaceae</taxon>
        <taxon>Acinetobacter</taxon>
    </lineage>
</organism>
<dbReference type="Pfam" id="PF04404">
    <property type="entry name" value="ERF"/>
    <property type="match status" value="1"/>
</dbReference>
<evidence type="ECO:0008006" key="3">
    <source>
        <dbReference type="Google" id="ProtNLM"/>
    </source>
</evidence>
<dbReference type="Proteomes" id="UP001262767">
    <property type="component" value="Unassembled WGS sequence"/>
</dbReference>
<comment type="caution">
    <text evidence="1">The sequence shown here is derived from an EMBL/GenBank/DDBJ whole genome shotgun (WGS) entry which is preliminary data.</text>
</comment>
<reference evidence="1" key="1">
    <citation type="submission" date="2023-07" db="EMBL/GenBank/DDBJ databases">
        <title>Sorghum-associated microbial communities from plants grown in Nebraska, USA.</title>
        <authorList>
            <person name="Schachtman D."/>
        </authorList>
    </citation>
    <scope>NUCLEOTIDE SEQUENCE</scope>
    <source>
        <strain evidence="1">BE44</strain>
    </source>
</reference>
<dbReference type="EMBL" id="JAVDSC010000012">
    <property type="protein sequence ID" value="MDR6630454.1"/>
    <property type="molecule type" value="Genomic_DNA"/>
</dbReference>
<dbReference type="AlphaFoldDB" id="A0AAW8LN65"/>
<accession>A0AAW8LN65</accession>
<proteinExistence type="predicted"/>
<gene>
    <name evidence="1" type="ORF">J2X86_002509</name>
</gene>
<evidence type="ECO:0000313" key="1">
    <source>
        <dbReference type="EMBL" id="MDR6630454.1"/>
    </source>
</evidence>
<dbReference type="RefSeq" id="WP_310077982.1">
    <property type="nucleotide sequence ID" value="NZ_JAVDSC010000012.1"/>
</dbReference>
<sequence length="297" mass="33536">MNAQNKQAVEVFQAEEVELSTFHPAQAQKFNLTNGREVLLAIHAIQRAISDMGGIGKTHDTKAKNAAYNYKFRGIEDMYNVISPLMVHFGLVLTPYLESGRMSKITTKTGDVTYKSVVTMRYTLISIIDGSSIEVCFVGEANDSGDKSSLKAQSQAQKAFYIQTFNIPTSTYHQDLSAYGSQGSNQHNQITAEDAPVQFNQGPEASLQFKNEVDEYMRQHKEVLCEVLKRRNLDIMTISHNQLSEIYEAFKQHIAKKAQARKDKEAQAAQHNQHHHHAQDLMYAQDAQHVQNSRHVH</sequence>
<name>A0AAW8LN65_ACILW</name>
<evidence type="ECO:0000313" key="2">
    <source>
        <dbReference type="Proteomes" id="UP001262767"/>
    </source>
</evidence>
<dbReference type="InterPro" id="IPR007499">
    <property type="entry name" value="ERF_bacteria_virus"/>
</dbReference>
<protein>
    <recommendedName>
        <fullName evidence="3">Single-stranded DNA-binding protein</fullName>
    </recommendedName>
</protein>